<dbReference type="SUPFAM" id="SSF52540">
    <property type="entry name" value="P-loop containing nucleoside triphosphate hydrolases"/>
    <property type="match status" value="1"/>
</dbReference>
<name>A0A1M6TNG9_9FIRM</name>
<dbReference type="InterPro" id="IPR020568">
    <property type="entry name" value="Ribosomal_Su5_D2-typ_SF"/>
</dbReference>
<dbReference type="SUPFAM" id="SSF54211">
    <property type="entry name" value="Ribosomal protein S5 domain 2-like"/>
    <property type="match status" value="1"/>
</dbReference>
<feature type="domain" description="Magnesium chelatase ChlI-like catalytic" evidence="3">
    <location>
        <begin position="200"/>
        <end position="405"/>
    </location>
</feature>
<dbReference type="Pfam" id="PF13335">
    <property type="entry name" value="Mg_chelatase_C"/>
    <property type="match status" value="1"/>
</dbReference>
<accession>A0A1M6TNG9</accession>
<gene>
    <name evidence="5" type="ORF">SAMN02745243_03281</name>
</gene>
<sequence length="521" mass="57464">MFFVFSTVLSATIDGLCVEMVRVEVDVSNGLPMLHMVGFLSSEVKEAGDRVKTAIANTGIHIPPKKIVINLSPATVKKRGASFDLPIALGILAAFECINSEPLRNALVIGELSLDGMMRSVTGVLPIVAEAKKLGCCTCIVPEANVEEASVIEGMCVVGVSWLQDVLDYTFDAKKFLKKNHREDRERVAGKSCRRTEAPDFQDVAGQETLKRAVEVAVAGQHNLLMIGTPGASKTMIAKRIPSILPPLSKEESIEISKIYSIMGMLSEVNPLVTERPFREVHHTATKTALVGGGTIPMPGEISLAHGGVLMMDELAEFQKQVLEVLRQPLEEQQIQIVRARGSYLFPADFLLVAALNPCPCGYYPDANRCTCSPGEINRYLGKISQPFLSRMDICVEASRVEYEELNAGKKGEPSEKIRERVCAARKRQALRYRDLPVQTNGRLTVHEIEKYCELDREGARLMKQAYDKMGLTARTYHKILKVARTIADLNGADQISASHVAEALGYRAIDKKYWGRYDDV</sequence>
<dbReference type="GO" id="GO:0005524">
    <property type="term" value="F:ATP binding"/>
    <property type="evidence" value="ECO:0007669"/>
    <property type="project" value="UniProtKB-KW"/>
</dbReference>
<dbReference type="Pfam" id="PF01078">
    <property type="entry name" value="Mg_chelatase"/>
    <property type="match status" value="1"/>
</dbReference>
<organism evidence="5 6">
    <name type="scientific">Hespellia stercorisuis DSM 15480</name>
    <dbReference type="NCBI Taxonomy" id="1121950"/>
    <lineage>
        <taxon>Bacteria</taxon>
        <taxon>Bacillati</taxon>
        <taxon>Bacillota</taxon>
        <taxon>Clostridia</taxon>
        <taxon>Lachnospirales</taxon>
        <taxon>Lachnospiraceae</taxon>
        <taxon>Hespellia</taxon>
    </lineage>
</organism>
<feature type="domain" description="Mg chelatase-related protein C-terminal" evidence="4">
    <location>
        <begin position="412"/>
        <end position="508"/>
    </location>
</feature>
<protein>
    <submittedName>
        <fullName evidence="5">Magnesium chelatase family protein</fullName>
    </submittedName>
</protein>
<dbReference type="NCBIfam" id="TIGR00368">
    <property type="entry name" value="YifB family Mg chelatase-like AAA ATPase"/>
    <property type="match status" value="1"/>
</dbReference>
<evidence type="ECO:0000313" key="5">
    <source>
        <dbReference type="EMBL" id="SHK58582.1"/>
    </source>
</evidence>
<dbReference type="PRINTS" id="PR01657">
    <property type="entry name" value="MCMFAMILY"/>
</dbReference>
<evidence type="ECO:0000259" key="3">
    <source>
        <dbReference type="Pfam" id="PF01078"/>
    </source>
</evidence>
<dbReference type="Proteomes" id="UP000184301">
    <property type="component" value="Unassembled WGS sequence"/>
</dbReference>
<keyword evidence="1" id="KW-0547">Nucleotide-binding</keyword>
<dbReference type="STRING" id="1121950.SAMN02745243_03281"/>
<dbReference type="Gene3D" id="3.30.230.10">
    <property type="match status" value="1"/>
</dbReference>
<dbReference type="InterPro" id="IPR014721">
    <property type="entry name" value="Ribsml_uS5_D2-typ_fold_subgr"/>
</dbReference>
<keyword evidence="2" id="KW-0067">ATP-binding</keyword>
<proteinExistence type="predicted"/>
<dbReference type="InterPro" id="IPR027417">
    <property type="entry name" value="P-loop_NTPase"/>
</dbReference>
<dbReference type="InterPro" id="IPR004482">
    <property type="entry name" value="Mg_chelat-rel"/>
</dbReference>
<keyword evidence="6" id="KW-1185">Reference proteome</keyword>
<evidence type="ECO:0000256" key="2">
    <source>
        <dbReference type="ARBA" id="ARBA00022840"/>
    </source>
</evidence>
<evidence type="ECO:0000313" key="6">
    <source>
        <dbReference type="Proteomes" id="UP000184301"/>
    </source>
</evidence>
<dbReference type="PANTHER" id="PTHR32039">
    <property type="entry name" value="MAGNESIUM-CHELATASE SUBUNIT CHLI"/>
    <property type="match status" value="1"/>
</dbReference>
<evidence type="ECO:0000256" key="1">
    <source>
        <dbReference type="ARBA" id="ARBA00022741"/>
    </source>
</evidence>
<evidence type="ECO:0000259" key="4">
    <source>
        <dbReference type="Pfam" id="PF13335"/>
    </source>
</evidence>
<dbReference type="EMBL" id="FQZY01000061">
    <property type="protein sequence ID" value="SHK58582.1"/>
    <property type="molecule type" value="Genomic_DNA"/>
</dbReference>
<dbReference type="Pfam" id="PF13541">
    <property type="entry name" value="ChlI"/>
    <property type="match status" value="1"/>
</dbReference>
<dbReference type="GO" id="GO:0003677">
    <property type="term" value="F:DNA binding"/>
    <property type="evidence" value="ECO:0007669"/>
    <property type="project" value="InterPro"/>
</dbReference>
<dbReference type="InterPro" id="IPR025158">
    <property type="entry name" value="Mg_chelat-rel_C"/>
</dbReference>
<dbReference type="Gene3D" id="3.40.50.300">
    <property type="entry name" value="P-loop containing nucleotide triphosphate hydrolases"/>
    <property type="match status" value="1"/>
</dbReference>
<dbReference type="InterPro" id="IPR000523">
    <property type="entry name" value="Mg_chelatse_chII-like_cat_dom"/>
</dbReference>
<dbReference type="PANTHER" id="PTHR32039:SF7">
    <property type="entry name" value="COMPETENCE PROTEIN COMM"/>
    <property type="match status" value="1"/>
</dbReference>
<dbReference type="InterPro" id="IPR001208">
    <property type="entry name" value="MCM_dom"/>
</dbReference>
<reference evidence="5 6" key="1">
    <citation type="submission" date="2016-11" db="EMBL/GenBank/DDBJ databases">
        <authorList>
            <person name="Jaros S."/>
            <person name="Januszkiewicz K."/>
            <person name="Wedrychowicz H."/>
        </authorList>
    </citation>
    <scope>NUCLEOTIDE SEQUENCE [LARGE SCALE GENOMIC DNA]</scope>
    <source>
        <strain evidence="5 6">DSM 15480</strain>
    </source>
</reference>
<dbReference type="AlphaFoldDB" id="A0A1M6TNG9"/>
<dbReference type="InterPro" id="IPR045006">
    <property type="entry name" value="CHLI-like"/>
</dbReference>